<keyword evidence="8 13" id="KW-0472">Membrane</keyword>
<evidence type="ECO:0000256" key="11">
    <source>
        <dbReference type="ARBA" id="ARBA00025614"/>
    </source>
</evidence>
<dbReference type="EMBL" id="QFNF01000025">
    <property type="protein sequence ID" value="PZO76719.1"/>
    <property type="molecule type" value="Genomic_DNA"/>
</dbReference>
<dbReference type="GO" id="GO:0005886">
    <property type="term" value="C:plasma membrane"/>
    <property type="evidence" value="ECO:0007669"/>
    <property type="project" value="UniProtKB-SubCell"/>
</dbReference>
<evidence type="ECO:0000256" key="9">
    <source>
        <dbReference type="ARBA" id="ARBA00023310"/>
    </source>
</evidence>
<evidence type="ECO:0000256" key="5">
    <source>
        <dbReference type="ARBA" id="ARBA00022781"/>
    </source>
</evidence>
<dbReference type="GO" id="GO:0046961">
    <property type="term" value="F:proton-transporting ATPase activity, rotational mechanism"/>
    <property type="evidence" value="ECO:0007669"/>
    <property type="project" value="TreeGrafter"/>
</dbReference>
<keyword evidence="9 13" id="KW-0066">ATP synthesis</keyword>
<dbReference type="GO" id="GO:0045259">
    <property type="term" value="C:proton-transporting ATP synthase complex"/>
    <property type="evidence" value="ECO:0007669"/>
    <property type="project" value="UniProtKB-KW"/>
</dbReference>
<evidence type="ECO:0000256" key="7">
    <source>
        <dbReference type="ARBA" id="ARBA00023065"/>
    </source>
</evidence>
<dbReference type="GO" id="GO:0012505">
    <property type="term" value="C:endomembrane system"/>
    <property type="evidence" value="ECO:0007669"/>
    <property type="project" value="UniProtKB-SubCell"/>
</dbReference>
<feature type="transmembrane region" description="Helical" evidence="13">
    <location>
        <begin position="15"/>
        <end position="34"/>
    </location>
</feature>
<dbReference type="PANTHER" id="PTHR33445">
    <property type="entry name" value="ATP SYNTHASE SUBUNIT B', CHLOROPLASTIC"/>
    <property type="match status" value="1"/>
</dbReference>
<dbReference type="AlphaFoldDB" id="A0A2W4ZA00"/>
<dbReference type="HAMAP" id="MF_01398">
    <property type="entry name" value="ATP_synth_b_bprime"/>
    <property type="match status" value="1"/>
</dbReference>
<dbReference type="Pfam" id="PF00430">
    <property type="entry name" value="ATP-synt_B"/>
    <property type="match status" value="1"/>
</dbReference>
<keyword evidence="13" id="KW-1003">Cell membrane</keyword>
<keyword evidence="15" id="KW-0175">Coiled coil</keyword>
<dbReference type="InterPro" id="IPR050059">
    <property type="entry name" value="ATP_synthase_B_chain"/>
</dbReference>
<keyword evidence="6 13" id="KW-1133">Transmembrane helix</keyword>
<evidence type="ECO:0000256" key="13">
    <source>
        <dbReference type="HAMAP-Rule" id="MF_01398"/>
    </source>
</evidence>
<reference evidence="16 17" key="1">
    <citation type="submission" date="2017-08" db="EMBL/GenBank/DDBJ databases">
        <title>Infants hospitalized years apart are colonized by the same room-sourced microbial strains.</title>
        <authorList>
            <person name="Brooks B."/>
            <person name="Olm M.R."/>
            <person name="Firek B.A."/>
            <person name="Baker R."/>
            <person name="Thomas B.C."/>
            <person name="Morowitz M.J."/>
            <person name="Banfield J.F."/>
        </authorList>
    </citation>
    <scope>NUCLEOTIDE SEQUENCE [LARGE SCALE GENOMIC DNA]</scope>
    <source>
        <strain evidence="16">S2_018_000_R3_110</strain>
    </source>
</reference>
<proteinExistence type="inferred from homology"/>
<comment type="function">
    <text evidence="11">Component of the F(0) channel, it forms part of the peripheral stalk, linking F(1) to F(0). The b'-subunit is a diverged and duplicated form of b found in plants and photosynthetic bacteria.</text>
</comment>
<keyword evidence="5 13" id="KW-0375">Hydrogen ion transport</keyword>
<dbReference type="PANTHER" id="PTHR33445:SF1">
    <property type="entry name" value="ATP SYNTHASE SUBUNIT B"/>
    <property type="match status" value="1"/>
</dbReference>
<sequence>MPQIEQLAATWGSQVFWLVLTFGIVFLVVGLGMVPRVQGTVDRRDQGIAADLAAADQARSQADATEAAWRTRENASREAAQKLLAEARAKGAAATAERLAAANAEVQARVAQAEADIAAQRSAALAQVEQVAAEAAQAIVARVAGVQVSEQDAQGAVKAVLHG</sequence>
<evidence type="ECO:0000256" key="2">
    <source>
        <dbReference type="ARBA" id="ARBA00022448"/>
    </source>
</evidence>
<evidence type="ECO:0000256" key="3">
    <source>
        <dbReference type="ARBA" id="ARBA00022547"/>
    </source>
</evidence>
<comment type="subunit">
    <text evidence="13">F-type ATPases have 2 components, F(1) - the catalytic core - and F(0) - the membrane proton channel. F(1) has five subunits: alpha(3), beta(3), gamma(1), delta(1), epsilon(1). F(0) has three main subunits: a(1), b(2) and c(10-14). The alpha and beta chains form an alternating ring which encloses part of the gamma chain. F(1) is attached to F(0) by a central stalk formed by the gamma and epsilon chains, while a peripheral stalk is formed by the delta and b chains.</text>
</comment>
<dbReference type="InterPro" id="IPR002146">
    <property type="entry name" value="ATP_synth_b/b'su_bac/chlpt"/>
</dbReference>
<evidence type="ECO:0000256" key="14">
    <source>
        <dbReference type="RuleBase" id="RU003848"/>
    </source>
</evidence>
<dbReference type="Proteomes" id="UP000248614">
    <property type="component" value="Unassembled WGS sequence"/>
</dbReference>
<protein>
    <recommendedName>
        <fullName evidence="13">ATP synthase subunit b</fullName>
    </recommendedName>
    <alternativeName>
        <fullName evidence="13">ATP synthase F(0) sector subunit b</fullName>
    </alternativeName>
    <alternativeName>
        <fullName evidence="13">ATPase subunit I</fullName>
    </alternativeName>
    <alternativeName>
        <fullName evidence="13">F-type ATPase subunit b</fullName>
        <shortName evidence="13">F-ATPase subunit b</shortName>
    </alternativeName>
</protein>
<evidence type="ECO:0000313" key="16">
    <source>
        <dbReference type="EMBL" id="PZO76719.1"/>
    </source>
</evidence>
<evidence type="ECO:0000256" key="1">
    <source>
        <dbReference type="ARBA" id="ARBA00005513"/>
    </source>
</evidence>
<evidence type="ECO:0000256" key="15">
    <source>
        <dbReference type="SAM" id="Coils"/>
    </source>
</evidence>
<evidence type="ECO:0000313" key="17">
    <source>
        <dbReference type="Proteomes" id="UP000248614"/>
    </source>
</evidence>
<accession>A0A2W4ZA00</accession>
<comment type="caution">
    <text evidence="16">The sequence shown here is derived from an EMBL/GenBank/DDBJ whole genome shotgun (WGS) entry which is preliminary data.</text>
</comment>
<comment type="function">
    <text evidence="10 13">F(1)F(0) ATP synthase produces ATP from ADP in the presence of a proton or sodium gradient. F-type ATPases consist of two structural domains, F(1) containing the extramembraneous catalytic core and F(0) containing the membrane proton channel, linked together by a central stalk and a peripheral stalk. During catalysis, ATP synthesis in the catalytic domain of F(1) is coupled via a rotary mechanism of the central stalk subunits to proton translocation.</text>
</comment>
<keyword evidence="4 13" id="KW-0812">Transmembrane</keyword>
<evidence type="ECO:0000256" key="12">
    <source>
        <dbReference type="ARBA" id="ARBA00037847"/>
    </source>
</evidence>
<comment type="similarity">
    <text evidence="1 13 14">Belongs to the ATPase B chain family.</text>
</comment>
<keyword evidence="7 13" id="KW-0406">Ion transport</keyword>
<feature type="coiled-coil region" evidence="15">
    <location>
        <begin position="77"/>
        <end position="123"/>
    </location>
</feature>
<evidence type="ECO:0000256" key="6">
    <source>
        <dbReference type="ARBA" id="ARBA00022989"/>
    </source>
</evidence>
<evidence type="ECO:0000256" key="8">
    <source>
        <dbReference type="ARBA" id="ARBA00023136"/>
    </source>
</evidence>
<evidence type="ECO:0000256" key="4">
    <source>
        <dbReference type="ARBA" id="ARBA00022692"/>
    </source>
</evidence>
<dbReference type="GO" id="GO:0046933">
    <property type="term" value="F:proton-transporting ATP synthase activity, rotational mechanism"/>
    <property type="evidence" value="ECO:0007669"/>
    <property type="project" value="UniProtKB-UniRule"/>
</dbReference>
<gene>
    <name evidence="13" type="primary">atpF</name>
    <name evidence="16" type="ORF">DI632_10215</name>
</gene>
<evidence type="ECO:0000256" key="10">
    <source>
        <dbReference type="ARBA" id="ARBA00025198"/>
    </source>
</evidence>
<keyword evidence="3 13" id="KW-0138">CF(0)</keyword>
<name>A0A2W4ZA00_9SPHN</name>
<keyword evidence="2 13" id="KW-0813">Transport</keyword>
<organism evidence="16 17">
    <name type="scientific">Sphingomonas hengshuiensis</name>
    <dbReference type="NCBI Taxonomy" id="1609977"/>
    <lineage>
        <taxon>Bacteria</taxon>
        <taxon>Pseudomonadati</taxon>
        <taxon>Pseudomonadota</taxon>
        <taxon>Alphaproteobacteria</taxon>
        <taxon>Sphingomonadales</taxon>
        <taxon>Sphingomonadaceae</taxon>
        <taxon>Sphingomonas</taxon>
    </lineage>
</organism>
<comment type="subcellular location">
    <subcellularLocation>
        <location evidence="13">Cell membrane</location>
        <topology evidence="13">Single-pass membrane protein</topology>
    </subcellularLocation>
    <subcellularLocation>
        <location evidence="12">Endomembrane system</location>
        <topology evidence="12">Single-pass membrane protein</topology>
    </subcellularLocation>
</comment>